<organism evidence="3">
    <name type="scientific">Cladocopium goreaui</name>
    <dbReference type="NCBI Taxonomy" id="2562237"/>
    <lineage>
        <taxon>Eukaryota</taxon>
        <taxon>Sar</taxon>
        <taxon>Alveolata</taxon>
        <taxon>Dinophyceae</taxon>
        <taxon>Suessiales</taxon>
        <taxon>Symbiodiniaceae</taxon>
        <taxon>Cladocopium</taxon>
    </lineage>
</organism>
<feature type="repeat" description="ANK" evidence="1">
    <location>
        <begin position="84"/>
        <end position="112"/>
    </location>
</feature>
<dbReference type="EMBL" id="CAMXCT010006794">
    <property type="protein sequence ID" value="CAI4020165.1"/>
    <property type="molecule type" value="Genomic_DNA"/>
</dbReference>
<dbReference type="Gene3D" id="1.25.40.20">
    <property type="entry name" value="Ankyrin repeat-containing domain"/>
    <property type="match status" value="1"/>
</dbReference>
<accession>A0A9P1GSR7</accession>
<feature type="region of interest" description="Disordered" evidence="2">
    <location>
        <begin position="1"/>
        <end position="38"/>
    </location>
</feature>
<dbReference type="AlphaFoldDB" id="A0A9P1GSR7"/>
<evidence type="ECO:0000313" key="5">
    <source>
        <dbReference type="Proteomes" id="UP001152797"/>
    </source>
</evidence>
<dbReference type="Proteomes" id="UP001152797">
    <property type="component" value="Unassembled WGS sequence"/>
</dbReference>
<dbReference type="SUPFAM" id="SSF48403">
    <property type="entry name" value="Ankyrin repeat"/>
    <property type="match status" value="1"/>
</dbReference>
<evidence type="ECO:0000256" key="2">
    <source>
        <dbReference type="SAM" id="MobiDB-lite"/>
    </source>
</evidence>
<reference evidence="3" key="1">
    <citation type="submission" date="2022-10" db="EMBL/GenBank/DDBJ databases">
        <authorList>
            <person name="Chen Y."/>
            <person name="Dougan E. K."/>
            <person name="Chan C."/>
            <person name="Rhodes N."/>
            <person name="Thang M."/>
        </authorList>
    </citation>
    <scope>NUCLEOTIDE SEQUENCE</scope>
</reference>
<name>A0A9P1GSR7_9DINO</name>
<reference evidence="4 5" key="2">
    <citation type="submission" date="2024-05" db="EMBL/GenBank/DDBJ databases">
        <authorList>
            <person name="Chen Y."/>
            <person name="Shah S."/>
            <person name="Dougan E. K."/>
            <person name="Thang M."/>
            <person name="Chan C."/>
        </authorList>
    </citation>
    <scope>NUCLEOTIDE SEQUENCE [LARGE SCALE GENOMIC DNA]</scope>
</reference>
<dbReference type="InterPro" id="IPR002110">
    <property type="entry name" value="Ankyrin_rpt"/>
</dbReference>
<dbReference type="EMBL" id="CAMXCT020006794">
    <property type="protein sequence ID" value="CAL1173540.1"/>
    <property type="molecule type" value="Genomic_DNA"/>
</dbReference>
<proteinExistence type="predicted"/>
<dbReference type="PROSITE" id="PS50088">
    <property type="entry name" value="ANK_REPEAT"/>
    <property type="match status" value="1"/>
</dbReference>
<keyword evidence="5" id="KW-1185">Reference proteome</keyword>
<comment type="caution">
    <text evidence="3">The sequence shown here is derived from an EMBL/GenBank/DDBJ whole genome shotgun (WGS) entry which is preliminary data.</text>
</comment>
<dbReference type="InterPro" id="IPR036770">
    <property type="entry name" value="Ankyrin_rpt-contain_sf"/>
</dbReference>
<dbReference type="EMBL" id="CAMXCT030006794">
    <property type="protein sequence ID" value="CAL4807477.1"/>
    <property type="molecule type" value="Genomic_DNA"/>
</dbReference>
<protein>
    <submittedName>
        <fullName evidence="4">Caskin-2</fullName>
    </submittedName>
</protein>
<evidence type="ECO:0000313" key="4">
    <source>
        <dbReference type="EMBL" id="CAL4807477.1"/>
    </source>
</evidence>
<evidence type="ECO:0000256" key="1">
    <source>
        <dbReference type="PROSITE-ProRule" id="PRU00023"/>
    </source>
</evidence>
<keyword evidence="1" id="KW-0040">ANK repeat</keyword>
<sequence length="153" mass="16897">MQIALNSVPSARPAEPMTPTVDKLGKVGKEKLRKTSRAVSEQRKAEQFLKEMDLIDFLHVNDFFGDNVNEPRLGHFGRKEQVWPIHIAAELGDADLLRRLLRAKADATQETSAGRRAIDLAAEADQRGSHGQVIDLLRAGVTCCSAREALTLL</sequence>
<gene>
    <name evidence="3" type="ORF">C1SCF055_LOCUS44607</name>
</gene>
<evidence type="ECO:0000313" key="3">
    <source>
        <dbReference type="EMBL" id="CAI4020165.1"/>
    </source>
</evidence>